<evidence type="ECO:0000256" key="5">
    <source>
        <dbReference type="RuleBase" id="RU362022"/>
    </source>
</evidence>
<organism evidence="6 7">
    <name type="scientific">Lentinus brumalis</name>
    <dbReference type="NCBI Taxonomy" id="2498619"/>
    <lineage>
        <taxon>Eukaryota</taxon>
        <taxon>Fungi</taxon>
        <taxon>Dikarya</taxon>
        <taxon>Basidiomycota</taxon>
        <taxon>Agaricomycotina</taxon>
        <taxon>Agaricomycetes</taxon>
        <taxon>Polyporales</taxon>
        <taxon>Polyporaceae</taxon>
        <taxon>Lentinus</taxon>
    </lineage>
</organism>
<proteinExistence type="inferred from homology"/>
<dbReference type="PANTHER" id="PTHR12714">
    <property type="entry name" value="PROTEIN-S ISOPRENYLCYSTEINE O-METHYLTRANSFERASE"/>
    <property type="match status" value="1"/>
</dbReference>
<keyword evidence="3 5" id="KW-1133">Transmembrane helix</keyword>
<keyword evidence="7" id="KW-1185">Reference proteome</keyword>
<sequence>MDLPLLAKVPALVVLGVAMKIAFIPPYQPEKRESDSRKYGSADHISRISHWFPWVGVTFAEGLLASEMTVILAHAYPSHLSSILLSRLFKDPTSVSQLAITPSFAVATVLLVCGAAIRQRCYNELGRFFTFQLTVLKEHKLVTSGPYAIVRHPSYPAFVAAVLGVVMAEMLPGTYPVESGFMDSCWVRTGMSAWMGWLLLACVIILRRPSREDEVLRKEFGEQWEDWAKRTPYKVIPYLY</sequence>
<dbReference type="GO" id="GO:0005789">
    <property type="term" value="C:endoplasmic reticulum membrane"/>
    <property type="evidence" value="ECO:0007669"/>
    <property type="project" value="UniProtKB-SubCell"/>
</dbReference>
<dbReference type="GO" id="GO:0032259">
    <property type="term" value="P:methylation"/>
    <property type="evidence" value="ECO:0007669"/>
    <property type="project" value="UniProtKB-KW"/>
</dbReference>
<protein>
    <recommendedName>
        <fullName evidence="5">Protein-S-isoprenylcysteine O-methyltransferase</fullName>
        <ecNumber evidence="5">2.1.1.100</ecNumber>
    </recommendedName>
</protein>
<dbReference type="EMBL" id="KZ857391">
    <property type="protein sequence ID" value="RDX52312.1"/>
    <property type="molecule type" value="Genomic_DNA"/>
</dbReference>
<comment type="similarity">
    <text evidence="5">Belongs to the class VI-like SAM-binding methyltransferase superfamily. Isoprenylcysteine carboxyl methyltransferase family.</text>
</comment>
<feature type="transmembrane region" description="Helical" evidence="5">
    <location>
        <begin position="48"/>
        <end position="76"/>
    </location>
</feature>
<dbReference type="EC" id="2.1.1.100" evidence="5"/>
<gene>
    <name evidence="6" type="ORF">OH76DRAFT_1454436</name>
</gene>
<comment type="subcellular location">
    <subcellularLocation>
        <location evidence="5">Endoplasmic reticulum membrane</location>
        <topology evidence="5">Multi-pass membrane protein</topology>
    </subcellularLocation>
    <subcellularLocation>
        <location evidence="1">Membrane</location>
        <topology evidence="1">Multi-pass membrane protein</topology>
    </subcellularLocation>
</comment>
<evidence type="ECO:0000256" key="1">
    <source>
        <dbReference type="ARBA" id="ARBA00004141"/>
    </source>
</evidence>
<keyword evidence="2 5" id="KW-0812">Transmembrane</keyword>
<dbReference type="PANTHER" id="PTHR12714:SF9">
    <property type="entry name" value="PROTEIN-S-ISOPRENYLCYSTEINE O-METHYLTRANSFERASE"/>
    <property type="match status" value="1"/>
</dbReference>
<dbReference type="AlphaFoldDB" id="A0A371DIG1"/>
<dbReference type="InterPro" id="IPR007269">
    <property type="entry name" value="ICMT_MeTrfase"/>
</dbReference>
<evidence type="ECO:0000313" key="7">
    <source>
        <dbReference type="Proteomes" id="UP000256964"/>
    </source>
</evidence>
<feature type="transmembrane region" description="Helical" evidence="5">
    <location>
        <begin position="155"/>
        <end position="174"/>
    </location>
</feature>
<keyword evidence="5" id="KW-0808">Transferase</keyword>
<keyword evidence="4 5" id="KW-0472">Membrane</keyword>
<evidence type="ECO:0000256" key="3">
    <source>
        <dbReference type="ARBA" id="ARBA00022989"/>
    </source>
</evidence>
<keyword evidence="5" id="KW-0949">S-adenosyl-L-methionine</keyword>
<feature type="transmembrane region" description="Helical" evidence="5">
    <location>
        <begin position="96"/>
        <end position="117"/>
    </location>
</feature>
<comment type="catalytic activity">
    <reaction evidence="5">
        <text>[protein]-C-terminal S-[(2E,6E)-farnesyl]-L-cysteine + S-adenosyl-L-methionine = [protein]-C-terminal S-[(2E,6E)-farnesyl]-L-cysteine methyl ester + S-adenosyl-L-homocysteine</text>
        <dbReference type="Rhea" id="RHEA:21672"/>
        <dbReference type="Rhea" id="RHEA-COMP:12125"/>
        <dbReference type="Rhea" id="RHEA-COMP:12126"/>
        <dbReference type="ChEBI" id="CHEBI:57856"/>
        <dbReference type="ChEBI" id="CHEBI:59789"/>
        <dbReference type="ChEBI" id="CHEBI:90510"/>
        <dbReference type="ChEBI" id="CHEBI:90511"/>
        <dbReference type="EC" id="2.1.1.100"/>
    </reaction>
</comment>
<dbReference type="Pfam" id="PF04140">
    <property type="entry name" value="ICMT"/>
    <property type="match status" value="1"/>
</dbReference>
<evidence type="ECO:0000256" key="4">
    <source>
        <dbReference type="ARBA" id="ARBA00023136"/>
    </source>
</evidence>
<dbReference type="STRING" id="139420.A0A371DIG1"/>
<keyword evidence="5" id="KW-0489">Methyltransferase</keyword>
<evidence type="ECO:0000313" key="6">
    <source>
        <dbReference type="EMBL" id="RDX52312.1"/>
    </source>
</evidence>
<feature type="transmembrane region" description="Helical" evidence="5">
    <location>
        <begin position="186"/>
        <end position="206"/>
    </location>
</feature>
<name>A0A371DIG1_9APHY</name>
<keyword evidence="5" id="KW-0256">Endoplasmic reticulum</keyword>
<accession>A0A371DIG1</accession>
<dbReference type="GO" id="GO:0004671">
    <property type="term" value="F:protein C-terminal S-isoprenylcysteine carboxyl O-methyltransferase activity"/>
    <property type="evidence" value="ECO:0007669"/>
    <property type="project" value="UniProtKB-EC"/>
</dbReference>
<dbReference type="Proteomes" id="UP000256964">
    <property type="component" value="Unassembled WGS sequence"/>
</dbReference>
<feature type="transmembrane region" description="Helical" evidence="5">
    <location>
        <begin position="6"/>
        <end position="27"/>
    </location>
</feature>
<dbReference type="OrthoDB" id="422086at2759"/>
<evidence type="ECO:0000256" key="2">
    <source>
        <dbReference type="ARBA" id="ARBA00022692"/>
    </source>
</evidence>
<reference evidence="6 7" key="1">
    <citation type="journal article" date="2018" name="Biotechnol. Biofuels">
        <title>Integrative visual omics of the white-rot fungus Polyporus brumalis exposes the biotechnological potential of its oxidative enzymes for delignifying raw plant biomass.</title>
        <authorList>
            <person name="Miyauchi S."/>
            <person name="Rancon A."/>
            <person name="Drula E."/>
            <person name="Hage H."/>
            <person name="Chaduli D."/>
            <person name="Favel A."/>
            <person name="Grisel S."/>
            <person name="Henrissat B."/>
            <person name="Herpoel-Gimbert I."/>
            <person name="Ruiz-Duenas F.J."/>
            <person name="Chevret D."/>
            <person name="Hainaut M."/>
            <person name="Lin J."/>
            <person name="Wang M."/>
            <person name="Pangilinan J."/>
            <person name="Lipzen A."/>
            <person name="Lesage-Meessen L."/>
            <person name="Navarro D."/>
            <person name="Riley R."/>
            <person name="Grigoriev I.V."/>
            <person name="Zhou S."/>
            <person name="Raouche S."/>
            <person name="Rosso M.N."/>
        </authorList>
    </citation>
    <scope>NUCLEOTIDE SEQUENCE [LARGE SCALE GENOMIC DNA]</scope>
    <source>
        <strain evidence="6 7">BRFM 1820</strain>
    </source>
</reference>
<dbReference type="Gene3D" id="1.20.120.1630">
    <property type="match status" value="1"/>
</dbReference>